<dbReference type="Proteomes" id="UP000677918">
    <property type="component" value="Unassembled WGS sequence"/>
</dbReference>
<protein>
    <submittedName>
        <fullName evidence="2">DSBA oxidoreductase</fullName>
    </submittedName>
</protein>
<accession>A0A8J4GZK0</accession>
<evidence type="ECO:0000313" key="3">
    <source>
        <dbReference type="Proteomes" id="UP000677918"/>
    </source>
</evidence>
<evidence type="ECO:0000259" key="1">
    <source>
        <dbReference type="Pfam" id="PF01323"/>
    </source>
</evidence>
<comment type="caution">
    <text evidence="2">The sequence shown here is derived from an EMBL/GenBank/DDBJ whole genome shotgun (WGS) entry which is preliminary data.</text>
</comment>
<keyword evidence="3" id="KW-1185">Reference proteome</keyword>
<gene>
    <name evidence="2" type="primary">frnE</name>
    <name evidence="2" type="ORF">XYCOK13_08930</name>
</gene>
<sequence>MSIQVEIWWDIMCPFCYIGKTRFEAALKQFPKRESVTVIYRSYELDPRAERDIDQDVHDMLAAKYGMSREQAKSMNDNVAQMAKEVGLAFDFDGMVLTNTFDAHRMIHWASTQGKQAEMADRLFQAYFTEAKHVGEPAQLAALAGEIGLDAEAAAAMLAGSDFADAVRADEHAAQQLGVRGVPFFLLNRKLAVTGAQSVDVFLDALQQSSGEA</sequence>
<proteinExistence type="predicted"/>
<dbReference type="SUPFAM" id="SSF52833">
    <property type="entry name" value="Thioredoxin-like"/>
    <property type="match status" value="1"/>
</dbReference>
<dbReference type="InterPro" id="IPR001853">
    <property type="entry name" value="DSBA-like_thioredoxin_dom"/>
</dbReference>
<evidence type="ECO:0000313" key="2">
    <source>
        <dbReference type="EMBL" id="GIQ68069.1"/>
    </source>
</evidence>
<dbReference type="RefSeq" id="WP_244864993.1">
    <property type="nucleotide sequence ID" value="NZ_BOVK01000012.1"/>
</dbReference>
<dbReference type="GO" id="GO:0016491">
    <property type="term" value="F:oxidoreductase activity"/>
    <property type="evidence" value="ECO:0007669"/>
    <property type="project" value="InterPro"/>
</dbReference>
<reference evidence="2" key="1">
    <citation type="submission" date="2021-04" db="EMBL/GenBank/DDBJ databases">
        <title>Draft genome sequence of Xylanibacillus composti strain K13.</title>
        <authorList>
            <person name="Uke A."/>
            <person name="Chhe C."/>
            <person name="Baramee S."/>
            <person name="Kosugi A."/>
        </authorList>
    </citation>
    <scope>NUCLEOTIDE SEQUENCE</scope>
    <source>
        <strain evidence="2">K13</strain>
    </source>
</reference>
<dbReference type="Gene3D" id="3.40.30.10">
    <property type="entry name" value="Glutaredoxin"/>
    <property type="match status" value="1"/>
</dbReference>
<dbReference type="PANTHER" id="PTHR13887:SF41">
    <property type="entry name" value="THIOREDOXIN SUPERFAMILY PROTEIN"/>
    <property type="match status" value="1"/>
</dbReference>
<dbReference type="InterPro" id="IPR036249">
    <property type="entry name" value="Thioredoxin-like_sf"/>
</dbReference>
<dbReference type="Pfam" id="PF01323">
    <property type="entry name" value="DSBA"/>
    <property type="match status" value="1"/>
</dbReference>
<organism evidence="2 3">
    <name type="scientific">Xylanibacillus composti</name>
    <dbReference type="NCBI Taxonomy" id="1572762"/>
    <lineage>
        <taxon>Bacteria</taxon>
        <taxon>Bacillati</taxon>
        <taxon>Bacillota</taxon>
        <taxon>Bacilli</taxon>
        <taxon>Bacillales</taxon>
        <taxon>Paenibacillaceae</taxon>
        <taxon>Xylanibacillus</taxon>
    </lineage>
</organism>
<dbReference type="EMBL" id="BOVK01000012">
    <property type="protein sequence ID" value="GIQ68069.1"/>
    <property type="molecule type" value="Genomic_DNA"/>
</dbReference>
<dbReference type="CDD" id="cd03024">
    <property type="entry name" value="DsbA_FrnE"/>
    <property type="match status" value="1"/>
</dbReference>
<dbReference type="PANTHER" id="PTHR13887">
    <property type="entry name" value="GLUTATHIONE S-TRANSFERASE KAPPA"/>
    <property type="match status" value="1"/>
</dbReference>
<feature type="domain" description="DSBA-like thioredoxin" evidence="1">
    <location>
        <begin position="4"/>
        <end position="207"/>
    </location>
</feature>
<name>A0A8J4GZK0_9BACL</name>
<dbReference type="AlphaFoldDB" id="A0A8J4GZK0"/>